<accession>A0ABV0KC10</accession>
<protein>
    <submittedName>
        <fullName evidence="2">Uncharacterized protein</fullName>
    </submittedName>
</protein>
<keyword evidence="3" id="KW-1185">Reference proteome</keyword>
<evidence type="ECO:0000313" key="3">
    <source>
        <dbReference type="Proteomes" id="UP001482513"/>
    </source>
</evidence>
<comment type="caution">
    <text evidence="2">The sequence shown here is derived from an EMBL/GenBank/DDBJ whole genome shotgun (WGS) entry which is preliminary data.</text>
</comment>
<organism evidence="2 3">
    <name type="scientific">Leptolyngbya subtilissima DQ-A4</name>
    <dbReference type="NCBI Taxonomy" id="2933933"/>
    <lineage>
        <taxon>Bacteria</taxon>
        <taxon>Bacillati</taxon>
        <taxon>Cyanobacteriota</taxon>
        <taxon>Cyanophyceae</taxon>
        <taxon>Leptolyngbyales</taxon>
        <taxon>Leptolyngbyaceae</taxon>
        <taxon>Leptolyngbya group</taxon>
        <taxon>Leptolyngbya</taxon>
    </lineage>
</organism>
<dbReference type="RefSeq" id="WP_206755227.1">
    <property type="nucleotide sequence ID" value="NZ_JAMPKX010000020.1"/>
</dbReference>
<feature type="compositionally biased region" description="Polar residues" evidence="1">
    <location>
        <begin position="24"/>
        <end position="36"/>
    </location>
</feature>
<evidence type="ECO:0000313" key="2">
    <source>
        <dbReference type="EMBL" id="MEP0950090.1"/>
    </source>
</evidence>
<dbReference type="Proteomes" id="UP001482513">
    <property type="component" value="Unassembled WGS sequence"/>
</dbReference>
<feature type="region of interest" description="Disordered" evidence="1">
    <location>
        <begin position="1"/>
        <end position="42"/>
    </location>
</feature>
<dbReference type="Pfam" id="PF26392">
    <property type="entry name" value="McdB"/>
    <property type="match status" value="1"/>
</dbReference>
<dbReference type="InterPro" id="IPR049816">
    <property type="entry name" value="McdB"/>
</dbReference>
<dbReference type="CDD" id="cd21138">
    <property type="entry name" value="McdB-like"/>
    <property type="match status" value="1"/>
</dbReference>
<proteinExistence type="predicted"/>
<sequence length="159" mass="17812">MSDGQDMLARIKSRSQRPKVARDTSLTSLAQGSQAVDSVEMEPSPAVAAELVHLQKPPKATAGLSGVETPSLEDQLTQLIQVAPRRNIRLEENLDKEIERFVQDQDLTIETLLEACYIILQEDSELKTRVVSQASERLAERKEAGKLRRIYSQMQKLRG</sequence>
<evidence type="ECO:0000256" key="1">
    <source>
        <dbReference type="SAM" id="MobiDB-lite"/>
    </source>
</evidence>
<gene>
    <name evidence="2" type="ORF">NC992_24670</name>
</gene>
<name>A0ABV0KC10_9CYAN</name>
<dbReference type="EMBL" id="JAMPKX010000020">
    <property type="protein sequence ID" value="MEP0950090.1"/>
    <property type="molecule type" value="Genomic_DNA"/>
</dbReference>
<reference evidence="2 3" key="1">
    <citation type="submission" date="2022-04" db="EMBL/GenBank/DDBJ databases">
        <title>Positive selection, recombination, and allopatry shape intraspecific diversity of widespread and dominant cyanobacteria.</title>
        <authorList>
            <person name="Wei J."/>
            <person name="Shu W."/>
            <person name="Hu C."/>
        </authorList>
    </citation>
    <scope>NUCLEOTIDE SEQUENCE [LARGE SCALE GENOMIC DNA]</scope>
    <source>
        <strain evidence="2 3">DQ-A4</strain>
    </source>
</reference>